<dbReference type="Pfam" id="PF12833">
    <property type="entry name" value="HTH_18"/>
    <property type="match status" value="1"/>
</dbReference>
<keyword evidence="1" id="KW-0805">Transcription regulation</keyword>
<dbReference type="Pfam" id="PF06445">
    <property type="entry name" value="GyrI-like"/>
    <property type="match status" value="1"/>
</dbReference>
<dbReference type="PROSITE" id="PS01124">
    <property type="entry name" value="HTH_ARAC_FAMILY_2"/>
    <property type="match status" value="1"/>
</dbReference>
<sequence length="292" mass="33575">MNDDRKSSSQARYQARFERVLDHIEAHLHAPLEMEQLAAVAHFSRFHFQRQFADFTGVGVARYILLMRLKHASLQLAFQSQRRIIDIALEAGFENPESFTRAFRSAFGQSPSQFRRAPDWPSWNERFVFRIPERKVDVQVEIVNVEPIRIAMLTHRGPVNQLNATVARFIEWRKATGLSPVGRSRTFGLAWDNPDTTPPEQFRFGICGEVDGEVPDNVQGVEPTLIPGGRCARVRHAGAHERLGESIYPLYRQWLPQSGEELRDFPLYFHYLNLLPDTPPGELLTDIYLPLK</sequence>
<dbReference type="AlphaFoldDB" id="A0A225SQX0"/>
<reference evidence="5 6" key="1">
    <citation type="journal article" date="2010" name="Int. J. Syst. Evol. Microbiol.">
        <title>Reclassification of Herbaspirillum putei as a later heterotypic synonym of Herbaspirillum huttiense, with the description of H. huttiense subsp. huttiense subsp. nov. and H. huttiense subsp. putei subsp. nov., comb. nov., and description of Herbaspirillum aquaticum sp. nov.</title>
        <authorList>
            <person name="Dobritsa A.P."/>
            <person name="Reddy M.C."/>
            <person name="Samadpour M."/>
        </authorList>
    </citation>
    <scope>NUCLEOTIDE SEQUENCE [LARGE SCALE GENOMIC DNA]</scope>
    <source>
        <strain evidence="5 6">IEH 4430</strain>
    </source>
</reference>
<comment type="caution">
    <text evidence="5">The sequence shown here is derived from an EMBL/GenBank/DDBJ whole genome shotgun (WGS) entry which is preliminary data.</text>
</comment>
<dbReference type="RefSeq" id="WP_088756084.1">
    <property type="nucleotide sequence ID" value="NZ_NJGV01000017.1"/>
</dbReference>
<dbReference type="InterPro" id="IPR018060">
    <property type="entry name" value="HTH_AraC"/>
</dbReference>
<dbReference type="Proteomes" id="UP000214747">
    <property type="component" value="Unassembled WGS sequence"/>
</dbReference>
<dbReference type="GO" id="GO:0043565">
    <property type="term" value="F:sequence-specific DNA binding"/>
    <property type="evidence" value="ECO:0007669"/>
    <property type="project" value="InterPro"/>
</dbReference>
<dbReference type="PANTHER" id="PTHR40055:SF1">
    <property type="entry name" value="TRANSCRIPTIONAL REGULATOR YGIV-RELATED"/>
    <property type="match status" value="1"/>
</dbReference>
<dbReference type="SMART" id="SM00342">
    <property type="entry name" value="HTH_ARAC"/>
    <property type="match status" value="1"/>
</dbReference>
<evidence type="ECO:0000256" key="3">
    <source>
        <dbReference type="ARBA" id="ARBA00023163"/>
    </source>
</evidence>
<accession>A0A225SQX0</accession>
<dbReference type="SUPFAM" id="SSF46689">
    <property type="entry name" value="Homeodomain-like"/>
    <property type="match status" value="2"/>
</dbReference>
<evidence type="ECO:0000256" key="2">
    <source>
        <dbReference type="ARBA" id="ARBA00023125"/>
    </source>
</evidence>
<proteinExistence type="predicted"/>
<evidence type="ECO:0000313" key="6">
    <source>
        <dbReference type="Proteomes" id="UP000214747"/>
    </source>
</evidence>
<keyword evidence="3" id="KW-0804">Transcription</keyword>
<organism evidence="5 6">
    <name type="scientific">Herbaspirillum aquaticum</name>
    <dbReference type="NCBI Taxonomy" id="568783"/>
    <lineage>
        <taxon>Bacteria</taxon>
        <taxon>Pseudomonadati</taxon>
        <taxon>Pseudomonadota</taxon>
        <taxon>Betaproteobacteria</taxon>
        <taxon>Burkholderiales</taxon>
        <taxon>Oxalobacteraceae</taxon>
        <taxon>Herbaspirillum</taxon>
    </lineage>
</organism>
<feature type="domain" description="HTH araC/xylS-type" evidence="4">
    <location>
        <begin position="18"/>
        <end position="117"/>
    </location>
</feature>
<gene>
    <name evidence="5" type="ORF">CEJ45_16130</name>
</gene>
<keyword evidence="2" id="KW-0238">DNA-binding</keyword>
<dbReference type="EMBL" id="NJGV01000017">
    <property type="protein sequence ID" value="OWY33501.1"/>
    <property type="molecule type" value="Genomic_DNA"/>
</dbReference>
<name>A0A225SQX0_9BURK</name>
<dbReference type="Gene3D" id="1.10.10.60">
    <property type="entry name" value="Homeodomain-like"/>
    <property type="match status" value="2"/>
</dbReference>
<dbReference type="SUPFAM" id="SSF55136">
    <property type="entry name" value="Probable bacterial effector-binding domain"/>
    <property type="match status" value="1"/>
</dbReference>
<evidence type="ECO:0000256" key="1">
    <source>
        <dbReference type="ARBA" id="ARBA00023015"/>
    </source>
</evidence>
<dbReference type="InterPro" id="IPR029442">
    <property type="entry name" value="GyrI-like"/>
</dbReference>
<dbReference type="SMART" id="SM00871">
    <property type="entry name" value="AraC_E_bind"/>
    <property type="match status" value="1"/>
</dbReference>
<dbReference type="InterPro" id="IPR009057">
    <property type="entry name" value="Homeodomain-like_sf"/>
</dbReference>
<keyword evidence="6" id="KW-1185">Reference proteome</keyword>
<dbReference type="InterPro" id="IPR050908">
    <property type="entry name" value="SmbC-like"/>
</dbReference>
<dbReference type="InterPro" id="IPR018062">
    <property type="entry name" value="HTH_AraC-typ_CS"/>
</dbReference>
<dbReference type="PANTHER" id="PTHR40055">
    <property type="entry name" value="TRANSCRIPTIONAL REGULATOR YGIV-RELATED"/>
    <property type="match status" value="1"/>
</dbReference>
<dbReference type="PROSITE" id="PS00041">
    <property type="entry name" value="HTH_ARAC_FAMILY_1"/>
    <property type="match status" value="1"/>
</dbReference>
<dbReference type="Gene3D" id="3.20.80.10">
    <property type="entry name" value="Regulatory factor, effector binding domain"/>
    <property type="match status" value="1"/>
</dbReference>
<dbReference type="InterPro" id="IPR010499">
    <property type="entry name" value="AraC_E-bd"/>
</dbReference>
<evidence type="ECO:0000259" key="4">
    <source>
        <dbReference type="PROSITE" id="PS01124"/>
    </source>
</evidence>
<dbReference type="InterPro" id="IPR011256">
    <property type="entry name" value="Reg_factor_effector_dom_sf"/>
</dbReference>
<dbReference type="InterPro" id="IPR020449">
    <property type="entry name" value="Tscrpt_reg_AraC-type_HTH"/>
</dbReference>
<protein>
    <submittedName>
        <fullName evidence="5">AraC family transcriptional regulator</fullName>
    </submittedName>
</protein>
<dbReference type="PRINTS" id="PR00032">
    <property type="entry name" value="HTHARAC"/>
</dbReference>
<evidence type="ECO:0000313" key="5">
    <source>
        <dbReference type="EMBL" id="OWY33501.1"/>
    </source>
</evidence>
<dbReference type="GO" id="GO:0003700">
    <property type="term" value="F:DNA-binding transcription factor activity"/>
    <property type="evidence" value="ECO:0007669"/>
    <property type="project" value="InterPro"/>
</dbReference>